<accession>A0A915D1L6</accession>
<reference evidence="3" key="1">
    <citation type="submission" date="2022-11" db="UniProtKB">
        <authorList>
            <consortium name="WormBaseParasite"/>
        </authorList>
    </citation>
    <scope>IDENTIFICATION</scope>
</reference>
<evidence type="ECO:0000313" key="2">
    <source>
        <dbReference type="Proteomes" id="UP000887574"/>
    </source>
</evidence>
<feature type="compositionally biased region" description="Low complexity" evidence="1">
    <location>
        <begin position="41"/>
        <end position="52"/>
    </location>
</feature>
<organism evidence="2 3">
    <name type="scientific">Ditylenchus dipsaci</name>
    <dbReference type="NCBI Taxonomy" id="166011"/>
    <lineage>
        <taxon>Eukaryota</taxon>
        <taxon>Metazoa</taxon>
        <taxon>Ecdysozoa</taxon>
        <taxon>Nematoda</taxon>
        <taxon>Chromadorea</taxon>
        <taxon>Rhabditida</taxon>
        <taxon>Tylenchina</taxon>
        <taxon>Tylenchomorpha</taxon>
        <taxon>Sphaerularioidea</taxon>
        <taxon>Anguinidae</taxon>
        <taxon>Anguininae</taxon>
        <taxon>Ditylenchus</taxon>
    </lineage>
</organism>
<sequence>MGQPPPVMTTLPQMNSYIPPRMLPSNTGVHSANPTSMSGLQPIPSSEMSQSQSGQYMQQQYQPQMYDMSSSQGVPTQHPGSNYPMQQARGPMAPGIAKTEHNIYSSNATPMDVTQRGVVPLSDMQQQHQQHRGWNNMQQQPNPQMVSTGGYSQPISGPNGTFQPSMEQGYGGVQHDIVRQLKGLGEEEKPYYEKICQLQMYTNMLHDRAKTFQMNGYGQMVNRIEYALAMLRFERIGNLEHARGIETLIRKLAQQNVSAQPNAHQQQYMHQQQQPPQQMMDNPMAYPQHQMASHQQQWQGWQQHQPPPQDTVGKPQSQTVAPVSGGGPIQPTSQQQHHPYISPSSSASYSAANRPAPYPLPSHQPK</sequence>
<feature type="compositionally biased region" description="Low complexity" evidence="1">
    <location>
        <begin position="260"/>
        <end position="304"/>
    </location>
</feature>
<dbReference type="AlphaFoldDB" id="A0A915D1L6"/>
<feature type="region of interest" description="Disordered" evidence="1">
    <location>
        <begin position="257"/>
        <end position="366"/>
    </location>
</feature>
<feature type="compositionally biased region" description="Pro residues" evidence="1">
    <location>
        <begin position="356"/>
        <end position="366"/>
    </location>
</feature>
<feature type="region of interest" description="Disordered" evidence="1">
    <location>
        <begin position="31"/>
        <end position="52"/>
    </location>
</feature>
<dbReference type="WBParaSite" id="jg14880">
    <property type="protein sequence ID" value="jg14880"/>
    <property type="gene ID" value="jg14880"/>
</dbReference>
<feature type="compositionally biased region" description="Low complexity" evidence="1">
    <location>
        <begin position="339"/>
        <end position="355"/>
    </location>
</feature>
<evidence type="ECO:0000313" key="3">
    <source>
        <dbReference type="WBParaSite" id="jg14880"/>
    </source>
</evidence>
<proteinExistence type="predicted"/>
<keyword evidence="2" id="KW-1185">Reference proteome</keyword>
<protein>
    <submittedName>
        <fullName evidence="3">Uncharacterized protein</fullName>
    </submittedName>
</protein>
<dbReference type="Proteomes" id="UP000887574">
    <property type="component" value="Unplaced"/>
</dbReference>
<name>A0A915D1L6_9BILA</name>
<evidence type="ECO:0000256" key="1">
    <source>
        <dbReference type="SAM" id="MobiDB-lite"/>
    </source>
</evidence>